<name>A0A4Z2HAL5_9TELE</name>
<proteinExistence type="predicted"/>
<evidence type="ECO:0000313" key="1">
    <source>
        <dbReference type="EMBL" id="TNN62560.1"/>
    </source>
</evidence>
<dbReference type="EMBL" id="SRLO01000291">
    <property type="protein sequence ID" value="TNN62560.1"/>
    <property type="molecule type" value="Genomic_DNA"/>
</dbReference>
<reference evidence="1 2" key="1">
    <citation type="submission" date="2019-03" db="EMBL/GenBank/DDBJ databases">
        <title>First draft genome of Liparis tanakae, snailfish: a comprehensive survey of snailfish specific genes.</title>
        <authorList>
            <person name="Kim W."/>
            <person name="Song I."/>
            <person name="Jeong J.-H."/>
            <person name="Kim D."/>
            <person name="Kim S."/>
            <person name="Ryu S."/>
            <person name="Song J.Y."/>
            <person name="Lee S.K."/>
        </authorList>
    </citation>
    <scope>NUCLEOTIDE SEQUENCE [LARGE SCALE GENOMIC DNA]</scope>
    <source>
        <tissue evidence="1">Muscle</tissue>
    </source>
</reference>
<gene>
    <name evidence="1" type="ORF">EYF80_027263</name>
</gene>
<keyword evidence="2" id="KW-1185">Reference proteome</keyword>
<accession>A0A4Z2HAL5</accession>
<sequence length="149" mass="16326">MKSERGVEGAWMLALGSLGGHGPDARRMNANAILCRLKLLQPLVCGQEVLLEVEVGEVEAVEEVGGKLLQAAAGQIYRNDNKTHTLSDGAASVFGFNPPAPPGTWTSRMCILPVWLCFTEDTMRQVPHRMTCRRVQRFTGSCSFPLRTL</sequence>
<protein>
    <submittedName>
        <fullName evidence="1">Uncharacterized protein</fullName>
    </submittedName>
</protein>
<dbReference type="AlphaFoldDB" id="A0A4Z2HAL5"/>
<comment type="caution">
    <text evidence="1">The sequence shown here is derived from an EMBL/GenBank/DDBJ whole genome shotgun (WGS) entry which is preliminary data.</text>
</comment>
<dbReference type="Proteomes" id="UP000314294">
    <property type="component" value="Unassembled WGS sequence"/>
</dbReference>
<organism evidence="1 2">
    <name type="scientific">Liparis tanakae</name>
    <name type="common">Tanaka's snailfish</name>
    <dbReference type="NCBI Taxonomy" id="230148"/>
    <lineage>
        <taxon>Eukaryota</taxon>
        <taxon>Metazoa</taxon>
        <taxon>Chordata</taxon>
        <taxon>Craniata</taxon>
        <taxon>Vertebrata</taxon>
        <taxon>Euteleostomi</taxon>
        <taxon>Actinopterygii</taxon>
        <taxon>Neopterygii</taxon>
        <taxon>Teleostei</taxon>
        <taxon>Neoteleostei</taxon>
        <taxon>Acanthomorphata</taxon>
        <taxon>Eupercaria</taxon>
        <taxon>Perciformes</taxon>
        <taxon>Cottioidei</taxon>
        <taxon>Cottales</taxon>
        <taxon>Liparidae</taxon>
        <taxon>Liparis</taxon>
    </lineage>
</organism>
<evidence type="ECO:0000313" key="2">
    <source>
        <dbReference type="Proteomes" id="UP000314294"/>
    </source>
</evidence>